<evidence type="ECO:0000259" key="2">
    <source>
        <dbReference type="Pfam" id="PF14028"/>
    </source>
</evidence>
<accession>A0A8J3FWP6</accession>
<sequence length="1010" mass="110304">MCAQNTRLYRSLGVGLLRATAAPLTDVPEASPELTDTASCRIWLGEVWCRPGFTEAIEQASPSLASRVEAILDGSGTDSKQIRRATIAVLRYLLRAVSRPTPFGLFAGVAPAVVGSTAGVWWGDGHRVGARPDTEWLAEVIAGLEAVPDLLERLDVVWSDLVVRRGDRLEVPQGPNRASIRNTSAVAAVADIAAAPIPFGDLADKLTQVVPGINVSRVRGMLTELVRQGYLITALHAPFTVTDPLTHVLNRLRVAGAENLPSVVPLLRDLEAVRAELHRHNHPATGHVERRQARTAVTRRLSSAGRIPLAIHLLLDCHVQVPYRVAREMEQAASVLLRLTRHPHGDPAWRDYHAAFLDRYGVGALVPLVEVANPDAGLGFPAGYPGSLFHLPPGGLMKRDERLLALAWQTVIDGSREVVLSEEQVRGLAAEGFDEQRIPPHVELSARIHAPSTAAAERGDFVLTVAPGRAAGTLTGRFAPLLPTSALAEAYRALPTATEGALSVQLSFPPAYPHAENVARVPAYLDHVLPVGEHRGLDDQEKVISVGDLAVTATRDRLHAVSLSRRRVVEPQVFHALALDKQPPPLARFLAHLPRASVAAWHEFDWGPGAQRLPFLPRVRYQRSILSPARWRLTTSDLPSGADGQDAWRRALDSWRHRWGCPTLVELRDADRTLRLDLDEPAHLAILRAHLARHEHVLLTEAAPAGEFGWGHGHAHQVVFPLATVRGPAPNPLRGSLPVLGNAHGQLPGSAGTEWFHAKLFTHPERMDEILTAHLPELLESLGNPSWWFVRYRSPHEANHLRLRLHVPHRDHYAACAVNVGDWAQWMREKGILARLVIDTYVPETGRYGAMRAAEQAFAADSRAVATGLRHLSSVDSTALVAAGMVHVAQGFFGEVDGMCWLLARPASNAPPVDRTVTEQAIRLAVGGGRRELPGRGEDVDGTWQARTAALATYRAQLPAGADLDTIVESLLHLHHNRAHGIDPDHERTCRRLARQAALTWRARQAGGDW</sequence>
<evidence type="ECO:0000313" key="3">
    <source>
        <dbReference type="EMBL" id="GGM68212.1"/>
    </source>
</evidence>
<evidence type="ECO:0008006" key="5">
    <source>
        <dbReference type="Google" id="ProtNLM"/>
    </source>
</evidence>
<dbReference type="Pfam" id="PF14028">
    <property type="entry name" value="Lant_dehydr_C"/>
    <property type="match status" value="1"/>
</dbReference>
<reference evidence="3" key="1">
    <citation type="journal article" date="2014" name="Int. J. Syst. Evol. Microbiol.">
        <title>Complete genome sequence of Corynebacterium casei LMG S-19264T (=DSM 44701T), isolated from a smear-ripened cheese.</title>
        <authorList>
            <consortium name="US DOE Joint Genome Institute (JGI-PGF)"/>
            <person name="Walter F."/>
            <person name="Albersmeier A."/>
            <person name="Kalinowski J."/>
            <person name="Ruckert C."/>
        </authorList>
    </citation>
    <scope>NUCLEOTIDE SEQUENCE</scope>
    <source>
        <strain evidence="3">CGMCC 4.5737</strain>
    </source>
</reference>
<dbReference type="Pfam" id="PF04738">
    <property type="entry name" value="Lant_dehydr_N"/>
    <property type="match status" value="1"/>
</dbReference>
<dbReference type="InterPro" id="IPR023809">
    <property type="entry name" value="Thiopep_bacteriocin_synth_dom"/>
</dbReference>
<dbReference type="AlphaFoldDB" id="A0A8J3FWP6"/>
<gene>
    <name evidence="3" type="ORF">GCM10012275_43430</name>
</gene>
<dbReference type="InterPro" id="IPR006827">
    <property type="entry name" value="Lant_deHydtase_N"/>
</dbReference>
<keyword evidence="4" id="KW-1185">Reference proteome</keyword>
<protein>
    <recommendedName>
        <fullName evidence="5">Lantibiotic dehydratase</fullName>
    </recommendedName>
</protein>
<dbReference type="RefSeq" id="WP_189060249.1">
    <property type="nucleotide sequence ID" value="NZ_BMMK01000022.1"/>
</dbReference>
<evidence type="ECO:0000313" key="4">
    <source>
        <dbReference type="Proteomes" id="UP000637578"/>
    </source>
</evidence>
<dbReference type="NCBIfam" id="TIGR03891">
    <property type="entry name" value="thiopep_ocin"/>
    <property type="match status" value="1"/>
</dbReference>
<feature type="domain" description="Thiopeptide-type bacteriocin biosynthesis" evidence="2">
    <location>
        <begin position="755"/>
        <end position="997"/>
    </location>
</feature>
<feature type="domain" description="Lantibiotic dehydratase N-terminal" evidence="1">
    <location>
        <begin position="50"/>
        <end position="687"/>
    </location>
</feature>
<organism evidence="3 4">
    <name type="scientific">Longimycelium tulufanense</name>
    <dbReference type="NCBI Taxonomy" id="907463"/>
    <lineage>
        <taxon>Bacteria</taxon>
        <taxon>Bacillati</taxon>
        <taxon>Actinomycetota</taxon>
        <taxon>Actinomycetes</taxon>
        <taxon>Pseudonocardiales</taxon>
        <taxon>Pseudonocardiaceae</taxon>
        <taxon>Longimycelium</taxon>
    </lineage>
</organism>
<name>A0A8J3FWP6_9PSEU</name>
<evidence type="ECO:0000259" key="1">
    <source>
        <dbReference type="Pfam" id="PF04738"/>
    </source>
</evidence>
<proteinExistence type="predicted"/>
<comment type="caution">
    <text evidence="3">The sequence shown here is derived from an EMBL/GenBank/DDBJ whole genome shotgun (WGS) entry which is preliminary data.</text>
</comment>
<dbReference type="Proteomes" id="UP000637578">
    <property type="component" value="Unassembled WGS sequence"/>
</dbReference>
<dbReference type="EMBL" id="BMMK01000022">
    <property type="protein sequence ID" value="GGM68212.1"/>
    <property type="molecule type" value="Genomic_DNA"/>
</dbReference>
<reference evidence="3" key="2">
    <citation type="submission" date="2020-09" db="EMBL/GenBank/DDBJ databases">
        <authorList>
            <person name="Sun Q."/>
            <person name="Zhou Y."/>
        </authorList>
    </citation>
    <scope>NUCLEOTIDE SEQUENCE</scope>
    <source>
        <strain evidence="3">CGMCC 4.5737</strain>
    </source>
</reference>